<evidence type="ECO:0000313" key="3">
    <source>
        <dbReference type="Proteomes" id="UP000190286"/>
    </source>
</evidence>
<keyword evidence="3" id="KW-1185">Reference proteome</keyword>
<dbReference type="InterPro" id="IPR036597">
    <property type="entry name" value="Fido-like_dom_sf"/>
</dbReference>
<dbReference type="GeneID" id="93338943"/>
<dbReference type="STRING" id="745368.SAMN02745178_02509"/>
<dbReference type="PANTHER" id="PTHR39426">
    <property type="entry name" value="HOMOLOGY TO DEATH-ON-CURING PROTEIN OF PHAGE P1"/>
    <property type="match status" value="1"/>
</dbReference>
<dbReference type="OrthoDB" id="9802752at2"/>
<dbReference type="PROSITE" id="PS51459">
    <property type="entry name" value="FIDO"/>
    <property type="match status" value="1"/>
</dbReference>
<organism evidence="2 3">
    <name type="scientific">Gemmiger formicilis</name>
    <dbReference type="NCBI Taxonomy" id="745368"/>
    <lineage>
        <taxon>Bacteria</taxon>
        <taxon>Bacillati</taxon>
        <taxon>Bacillota</taxon>
        <taxon>Clostridia</taxon>
        <taxon>Eubacteriales</taxon>
        <taxon>Gemmiger</taxon>
    </lineage>
</organism>
<dbReference type="GO" id="GO:0016301">
    <property type="term" value="F:kinase activity"/>
    <property type="evidence" value="ECO:0007669"/>
    <property type="project" value="InterPro"/>
</dbReference>
<sequence>MKTLSKEQVLKLHNTLLEAFGGTAGVRDDGLLESALNAPFATFGGQYLYPSVQAKAAQLGFGLVCNHPFVDGNKRIGAHVMLVFLAINGIELDYTQEELIDIILQIASGRAKAADLLEWILYHQA</sequence>
<dbReference type="InterPro" id="IPR053737">
    <property type="entry name" value="Type_II_TA_Toxin"/>
</dbReference>
<reference evidence="2 3" key="1">
    <citation type="submission" date="2017-02" db="EMBL/GenBank/DDBJ databases">
        <authorList>
            <person name="Peterson S.W."/>
        </authorList>
    </citation>
    <scope>NUCLEOTIDE SEQUENCE [LARGE SCALE GENOMIC DNA]</scope>
    <source>
        <strain evidence="2 3">ATCC 27749</strain>
    </source>
</reference>
<evidence type="ECO:0000259" key="1">
    <source>
        <dbReference type="PROSITE" id="PS51459"/>
    </source>
</evidence>
<dbReference type="SUPFAM" id="SSF140931">
    <property type="entry name" value="Fic-like"/>
    <property type="match status" value="1"/>
</dbReference>
<dbReference type="Gene3D" id="1.20.120.1870">
    <property type="entry name" value="Fic/DOC protein, Fido domain"/>
    <property type="match status" value="1"/>
</dbReference>
<dbReference type="RefSeq" id="WP_078785337.1">
    <property type="nucleotide sequence ID" value="NZ_FUYF01000022.1"/>
</dbReference>
<dbReference type="PANTHER" id="PTHR39426:SF1">
    <property type="entry name" value="HOMOLOGY TO DEATH-ON-CURING PROTEIN OF PHAGE P1"/>
    <property type="match status" value="1"/>
</dbReference>
<dbReference type="EMBL" id="FUYF01000022">
    <property type="protein sequence ID" value="SKA94534.1"/>
    <property type="molecule type" value="Genomic_DNA"/>
</dbReference>
<dbReference type="NCBIfam" id="TIGR01550">
    <property type="entry name" value="DOC_P1"/>
    <property type="match status" value="1"/>
</dbReference>
<name>A0A1T4XYD2_9FIRM</name>
<gene>
    <name evidence="2" type="ORF">SAMN02745178_02509</name>
</gene>
<dbReference type="PIRSF" id="PIRSF018297">
    <property type="entry name" value="Doc"/>
    <property type="match status" value="1"/>
</dbReference>
<dbReference type="InterPro" id="IPR006440">
    <property type="entry name" value="Doc"/>
</dbReference>
<dbReference type="Proteomes" id="UP000190286">
    <property type="component" value="Unassembled WGS sequence"/>
</dbReference>
<dbReference type="Pfam" id="PF02661">
    <property type="entry name" value="Fic"/>
    <property type="match status" value="1"/>
</dbReference>
<accession>A0A1T4XYD2</accession>
<protein>
    <submittedName>
        <fullName evidence="2">Death on curing protein</fullName>
    </submittedName>
</protein>
<dbReference type="InterPro" id="IPR003812">
    <property type="entry name" value="Fido"/>
</dbReference>
<feature type="domain" description="Fido" evidence="1">
    <location>
        <begin position="4"/>
        <end position="122"/>
    </location>
</feature>
<evidence type="ECO:0000313" key="2">
    <source>
        <dbReference type="EMBL" id="SKA94534.1"/>
    </source>
</evidence>
<dbReference type="AlphaFoldDB" id="A0A1T4XYD2"/>
<proteinExistence type="predicted"/>